<feature type="chain" id="PRO_5045674123" evidence="1">
    <location>
        <begin position="33"/>
        <end position="218"/>
    </location>
</feature>
<evidence type="ECO:0000256" key="1">
    <source>
        <dbReference type="SAM" id="SignalP"/>
    </source>
</evidence>
<dbReference type="EMBL" id="JBAWTH010000024">
    <property type="protein sequence ID" value="KAL2286533.1"/>
    <property type="molecule type" value="Genomic_DNA"/>
</dbReference>
<accession>A0ABR4EVR2</accession>
<protein>
    <submittedName>
        <fullName evidence="2">Uncharacterized protein</fullName>
    </submittedName>
</protein>
<sequence length="218" mass="24520">MWRRRKAPTGENMNLSTAFVLTAFVALSKVMGVTTSSPTYGTMDSGDVYADDYEHCAEPMVQVLEKSTYRTEFTSGSLTTVRGWPSTGGFYILSCDGVELEFLGLDRFEPTPRSQDPAEEDAFCAKMRKLGPRWYHDLEEKALESLGGEYRTDHVVKAFGWPADGGVWALKMPERDSYMKGMSRIRNAFSMDERCRQIEKLGGVFYSDPARCPDLNLA</sequence>
<evidence type="ECO:0000313" key="3">
    <source>
        <dbReference type="Proteomes" id="UP001600888"/>
    </source>
</evidence>
<keyword evidence="1" id="KW-0732">Signal</keyword>
<keyword evidence="3" id="KW-1185">Reference proteome</keyword>
<evidence type="ECO:0000313" key="2">
    <source>
        <dbReference type="EMBL" id="KAL2286533.1"/>
    </source>
</evidence>
<gene>
    <name evidence="2" type="ORF">FJTKL_06890</name>
</gene>
<dbReference type="Proteomes" id="UP001600888">
    <property type="component" value="Unassembled WGS sequence"/>
</dbReference>
<reference evidence="2 3" key="1">
    <citation type="submission" date="2024-03" db="EMBL/GenBank/DDBJ databases">
        <title>A high-quality draft genome sequence of Diaporthe vaccinii, a causative agent of upright dieback and viscid rot disease in cranberry plants.</title>
        <authorList>
            <person name="Sarrasin M."/>
            <person name="Lang B.F."/>
            <person name="Burger G."/>
        </authorList>
    </citation>
    <scope>NUCLEOTIDE SEQUENCE [LARGE SCALE GENOMIC DNA]</scope>
    <source>
        <strain evidence="2 3">IS7</strain>
    </source>
</reference>
<name>A0ABR4EVR2_9PEZI</name>
<comment type="caution">
    <text evidence="2">The sequence shown here is derived from an EMBL/GenBank/DDBJ whole genome shotgun (WGS) entry which is preliminary data.</text>
</comment>
<feature type="signal peptide" evidence="1">
    <location>
        <begin position="1"/>
        <end position="32"/>
    </location>
</feature>
<organism evidence="2 3">
    <name type="scientific">Diaporthe vaccinii</name>
    <dbReference type="NCBI Taxonomy" id="105482"/>
    <lineage>
        <taxon>Eukaryota</taxon>
        <taxon>Fungi</taxon>
        <taxon>Dikarya</taxon>
        <taxon>Ascomycota</taxon>
        <taxon>Pezizomycotina</taxon>
        <taxon>Sordariomycetes</taxon>
        <taxon>Sordariomycetidae</taxon>
        <taxon>Diaporthales</taxon>
        <taxon>Diaporthaceae</taxon>
        <taxon>Diaporthe</taxon>
        <taxon>Diaporthe eres species complex</taxon>
    </lineage>
</organism>
<proteinExistence type="predicted"/>